<organism evidence="7">
    <name type="scientific">Cyanothece sp. (strain PCC 7425 / ATCC 29141)</name>
    <dbReference type="NCBI Taxonomy" id="395961"/>
    <lineage>
        <taxon>Bacteria</taxon>
        <taxon>Bacillati</taxon>
        <taxon>Cyanobacteriota</taxon>
        <taxon>Cyanophyceae</taxon>
        <taxon>Gomontiellales</taxon>
        <taxon>Cyanothecaceae</taxon>
        <taxon>Cyanothece</taxon>
    </lineage>
</organism>
<dbReference type="Pfam" id="PF01526">
    <property type="entry name" value="DDE_Tnp_Tn3"/>
    <property type="match status" value="1"/>
</dbReference>
<keyword evidence="2" id="KW-0815">Transposition</keyword>
<dbReference type="eggNOG" id="COG4644">
    <property type="taxonomic scope" value="Bacteria"/>
</dbReference>
<dbReference type="GO" id="GO:0004803">
    <property type="term" value="F:transposase activity"/>
    <property type="evidence" value="ECO:0007669"/>
    <property type="project" value="InterPro"/>
</dbReference>
<gene>
    <name evidence="7" type="ordered locus">Cyan7425_0116</name>
</gene>
<keyword evidence="7" id="KW-0614">Plasmid</keyword>
<sequence length="1018" mass="117429">MAEQIAVPTQKRLQILREDEIADLYGLPHFTPEEQSEYFALSPRETAAIEQLHSIKSRIYAILQLGYFKVRHLFFVFKLPAVAADVRYIQARYFPKFKLTEFEPTKVTRLKHQRIILELCHYRTCAETERQALINKAQQAARVCGKPIYIFRELMHYLEEERIIAPGYSFMQDVVGQAIAYEQDRLVAVVQQHLTTADTEALNRLIENAPGLYEITQLKREPKDFSLGEVKREIGRSDQIQPLYHLAQKLLPALEISRESIKYYASLVTYYSVFRLKQLAEGTVHVYLLCFVYHRYQQAQDNLINSLIYNVRRYVEESKIAAKEQVYEYQVESNQNLQKVGQILKLFTDDTIAETTPFQEVQTRAFEILERQKLAFLAEHIATQASFDETAFQWEHVDTLARQFKCNLRPILQAIEFASALGYAPVLKALQVLKAAAQKGRPLSQYRPDSFPTQFIPDSTKCYLYASAAAGGHLLTDRYEFLVYRLLRNGLESGDIFCRDSVRFRSFEDDLLSEQQWKAKTELMTATGLKILKQPIQEHLTALEQQLKSRLAQVNQHLSAGENPHFEVKKRGSTIQWTLQSPGIRESINHPMFSTLKHVNLSSILHFVNQYCQFSEAFEHRLGRYVKQKSDDSTLIACLIAWGTNMGLGRMGETSDISYYALANVSDNFLRPETLRKANDLVSNAIAELPIFRHHDIGGTLHSSSDGQKFESQIQTVNARHSPKYFGLKKGIVSYTLIANHVPVNARIIGANEHESHYVFDLLFNNTTEVQPTIHSTDTHGSNEVNFAILHIFGYQFAPRYRDIHHKVSHALYGFKHPSQYGDVLLKPIRKINTQLIMNEWDNIQRIMVSLALKTTTQSIIVSKLSAYVRKNKTRQALWEYDNIIKSLYLLDYVDSAPLRQNIQRALNRGESYHQLRRAVSYANFGKLRFKTEYEQQIWGDCARLLTNCIIYYNAFILSDLLTHSDSCGDTARVALLSQVSPVAWQHINFYGRYEFSKQPEIIDMETILQQLIQLPLK</sequence>
<dbReference type="GO" id="GO:0006313">
    <property type="term" value="P:DNA transposition"/>
    <property type="evidence" value="ECO:0007669"/>
    <property type="project" value="InterPro"/>
</dbReference>
<evidence type="ECO:0000256" key="4">
    <source>
        <dbReference type="ARBA" id="ARBA00023172"/>
    </source>
</evidence>
<evidence type="ECO:0000259" key="6">
    <source>
        <dbReference type="Pfam" id="PF13700"/>
    </source>
</evidence>
<dbReference type="NCBIfam" id="NF033527">
    <property type="entry name" value="transpos_Tn3"/>
    <property type="match status" value="1"/>
</dbReference>
<evidence type="ECO:0000256" key="2">
    <source>
        <dbReference type="ARBA" id="ARBA00022578"/>
    </source>
</evidence>
<dbReference type="GO" id="GO:0003677">
    <property type="term" value="F:DNA binding"/>
    <property type="evidence" value="ECO:0007669"/>
    <property type="project" value="UniProtKB-KW"/>
</dbReference>
<dbReference type="HOGENOM" id="CLU_009098_0_0_3"/>
<feature type="domain" description="Tn3 transposase DDE" evidence="5">
    <location>
        <begin position="604"/>
        <end position="994"/>
    </location>
</feature>
<accession>B8HZG5</accession>
<proteinExistence type="inferred from homology"/>
<keyword evidence="3" id="KW-0238">DNA-binding</keyword>
<dbReference type="AlphaFoldDB" id="B8HZG5"/>
<dbReference type="InterPro" id="IPR047653">
    <property type="entry name" value="Tn3-like_transpos"/>
</dbReference>
<dbReference type="InterPro" id="IPR002513">
    <property type="entry name" value="Tn3_Tnp_DDE_dom"/>
</dbReference>
<name>B8HZG5_CYAP4</name>
<geneLocation type="plasmid" evidence="7">
    <name>pP742502</name>
</geneLocation>
<protein>
    <submittedName>
        <fullName evidence="7">Transposase Tn3 family protein</fullName>
    </submittedName>
</protein>
<evidence type="ECO:0000256" key="3">
    <source>
        <dbReference type="ARBA" id="ARBA00023125"/>
    </source>
</evidence>
<evidence type="ECO:0000313" key="7">
    <source>
        <dbReference type="EMBL" id="ACL47813.1"/>
    </source>
</evidence>
<dbReference type="OrthoDB" id="439603at2"/>
<feature type="domain" description="DUF4158" evidence="6">
    <location>
        <begin position="15"/>
        <end position="178"/>
    </location>
</feature>
<dbReference type="InterPro" id="IPR025296">
    <property type="entry name" value="DUF4158"/>
</dbReference>
<comment type="similarity">
    <text evidence="1">Belongs to the transposase 7 family.</text>
</comment>
<reference evidence="7" key="1">
    <citation type="submission" date="2009-01" db="EMBL/GenBank/DDBJ databases">
        <title>Complete sequence of plasmid2 Cyanothece sp. PCC 7425.</title>
        <authorList>
            <consortium name="US DOE Joint Genome Institute"/>
            <person name="Lucas S."/>
            <person name="Copeland A."/>
            <person name="Lapidus A."/>
            <person name="Glavina del Rio T."/>
            <person name="Dalin E."/>
            <person name="Tice H."/>
            <person name="Bruce D."/>
            <person name="Goodwin L."/>
            <person name="Pitluck S."/>
            <person name="Sims D."/>
            <person name="Meineke L."/>
            <person name="Brettin T."/>
            <person name="Detter J.C."/>
            <person name="Han C."/>
            <person name="Larimer F."/>
            <person name="Land M."/>
            <person name="Hauser L."/>
            <person name="Kyrpides N."/>
            <person name="Ovchinnikova G."/>
            <person name="Liberton M."/>
            <person name="Stoeckel J."/>
            <person name="Banerjee A."/>
            <person name="Singh A."/>
            <person name="Page L."/>
            <person name="Sato H."/>
            <person name="Zhao L."/>
            <person name="Sherman L."/>
            <person name="Pakrasi H."/>
            <person name="Richardson P."/>
        </authorList>
    </citation>
    <scope>NUCLEOTIDE SEQUENCE</scope>
    <source>
        <strain evidence="7">PCC 7425</strain>
        <plasmid evidence="7">pP742502</plasmid>
    </source>
</reference>
<evidence type="ECO:0000259" key="5">
    <source>
        <dbReference type="Pfam" id="PF01526"/>
    </source>
</evidence>
<dbReference type="Pfam" id="PF13700">
    <property type="entry name" value="DUF4158"/>
    <property type="match status" value="1"/>
</dbReference>
<dbReference type="KEGG" id="cyn:Cyan7425_0116"/>
<dbReference type="EMBL" id="CP001346">
    <property type="protein sequence ID" value="ACL47813.1"/>
    <property type="molecule type" value="Genomic_DNA"/>
</dbReference>
<keyword evidence="4" id="KW-0233">DNA recombination</keyword>
<evidence type="ECO:0000256" key="1">
    <source>
        <dbReference type="ARBA" id="ARBA00009402"/>
    </source>
</evidence>